<protein>
    <recommendedName>
        <fullName evidence="4 8">2,3-bisphosphoglycerate-dependent phosphoglycerate mutase</fullName>
        <shortName evidence="4">BPG-dependent PGAM</shortName>
        <shortName evidence="4">PGAM</shortName>
        <shortName evidence="4">Phosphoglyceromutase</shortName>
        <shortName evidence="4">dPGM</shortName>
        <ecNumber evidence="4 8">5.4.2.11</ecNumber>
    </recommendedName>
</protein>
<evidence type="ECO:0000256" key="2">
    <source>
        <dbReference type="ARBA" id="ARBA00023152"/>
    </source>
</evidence>
<comment type="catalytic activity">
    <reaction evidence="4 8">
        <text>(2R)-2-phosphoglycerate = (2R)-3-phosphoglycerate</text>
        <dbReference type="Rhea" id="RHEA:15901"/>
        <dbReference type="ChEBI" id="CHEBI:58272"/>
        <dbReference type="ChEBI" id="CHEBI:58289"/>
        <dbReference type="EC" id="5.4.2.11"/>
    </reaction>
</comment>
<feature type="binding site" evidence="4 6">
    <location>
        <position position="98"/>
    </location>
    <ligand>
        <name>substrate</name>
    </ligand>
</feature>
<dbReference type="PATRIC" id="fig|1302272.5.peg.1764"/>
<comment type="pathway">
    <text evidence="4 8">Carbohydrate degradation; glycolysis; pyruvate from D-glyceraldehyde 3-phosphate: step 3/5.</text>
</comment>
<dbReference type="UniPathway" id="UPA00109">
    <property type="reaction ID" value="UER00186"/>
</dbReference>
<reference evidence="9 10" key="1">
    <citation type="journal article" date="2015" name="Genome Announc.">
        <title>Expanding the biotechnology potential of lactobacilli through comparative genomics of 213 strains and associated genera.</title>
        <authorList>
            <person name="Sun Z."/>
            <person name="Harris H.M."/>
            <person name="McCann A."/>
            <person name="Guo C."/>
            <person name="Argimon S."/>
            <person name="Zhang W."/>
            <person name="Yang X."/>
            <person name="Jeffery I.B."/>
            <person name="Cooney J.C."/>
            <person name="Kagawa T.F."/>
            <person name="Liu W."/>
            <person name="Song Y."/>
            <person name="Salvetti E."/>
            <person name="Wrobel A."/>
            <person name="Rasinkangas P."/>
            <person name="Parkhill J."/>
            <person name="Rea M.C."/>
            <person name="O'Sullivan O."/>
            <person name="Ritari J."/>
            <person name="Douillard F.P."/>
            <person name="Paul Ross R."/>
            <person name="Yang R."/>
            <person name="Briner A.E."/>
            <person name="Felis G.E."/>
            <person name="de Vos W.M."/>
            <person name="Barrangou R."/>
            <person name="Klaenhammer T.R."/>
            <person name="Caufield P.W."/>
            <person name="Cui Y."/>
            <person name="Zhang H."/>
            <person name="O'Toole P.W."/>
        </authorList>
    </citation>
    <scope>NUCLEOTIDE SEQUENCE [LARGE SCALE GENOMIC DNA]</scope>
    <source>
        <strain evidence="9 10">JCM 15530</strain>
    </source>
</reference>
<dbReference type="Proteomes" id="UP000050911">
    <property type="component" value="Unassembled WGS sequence"/>
</dbReference>
<accession>A0A0R1HQZ0</accession>
<feature type="site" description="Transition state stabilizer" evidence="4 7">
    <location>
        <position position="176"/>
    </location>
</feature>
<organism evidence="9 10">
    <name type="scientific">Secundilactobacillus kimchicus JCM 15530</name>
    <dbReference type="NCBI Taxonomy" id="1302272"/>
    <lineage>
        <taxon>Bacteria</taxon>
        <taxon>Bacillati</taxon>
        <taxon>Bacillota</taxon>
        <taxon>Bacilli</taxon>
        <taxon>Lactobacillales</taxon>
        <taxon>Lactobacillaceae</taxon>
        <taxon>Secundilactobacillus</taxon>
    </lineage>
</organism>
<keyword evidence="10" id="KW-1185">Reference proteome</keyword>
<feature type="active site" description="Tele-phosphohistidine intermediate" evidence="4 5">
    <location>
        <position position="9"/>
    </location>
</feature>
<keyword evidence="4" id="KW-0312">Gluconeogenesis</keyword>
<dbReference type="GO" id="GO:0006094">
    <property type="term" value="P:gluconeogenesis"/>
    <property type="evidence" value="ECO:0007669"/>
    <property type="project" value="UniProtKB-UniRule"/>
</dbReference>
<dbReference type="GO" id="GO:0006096">
    <property type="term" value="P:glycolytic process"/>
    <property type="evidence" value="ECO:0007669"/>
    <property type="project" value="UniProtKB-UniRule"/>
</dbReference>
<name>A0A0R1HQZ0_9LACO</name>
<dbReference type="NCBIfam" id="TIGR01258">
    <property type="entry name" value="pgm_1"/>
    <property type="match status" value="1"/>
</dbReference>
<dbReference type="InterPro" id="IPR001345">
    <property type="entry name" value="PG/BPGM_mutase_AS"/>
</dbReference>
<dbReference type="PANTHER" id="PTHR11931">
    <property type="entry name" value="PHOSPHOGLYCERATE MUTASE"/>
    <property type="match status" value="1"/>
</dbReference>
<dbReference type="GO" id="GO:0004619">
    <property type="term" value="F:phosphoglycerate mutase activity"/>
    <property type="evidence" value="ECO:0007669"/>
    <property type="project" value="UniProtKB-UniRule"/>
</dbReference>
<keyword evidence="2 4" id="KW-0324">Glycolysis</keyword>
<dbReference type="EMBL" id="AZCX01000004">
    <property type="protein sequence ID" value="KRK48009.1"/>
    <property type="molecule type" value="Genomic_DNA"/>
</dbReference>
<dbReference type="InterPro" id="IPR005952">
    <property type="entry name" value="Phosphogly_mut1"/>
</dbReference>
<feature type="binding site" evidence="4 6">
    <location>
        <begin position="87"/>
        <end position="90"/>
    </location>
    <ligand>
        <name>substrate</name>
    </ligand>
</feature>
<evidence type="ECO:0000313" key="10">
    <source>
        <dbReference type="Proteomes" id="UP000050911"/>
    </source>
</evidence>
<evidence type="ECO:0000256" key="7">
    <source>
        <dbReference type="PIRSR" id="PIRSR613078-3"/>
    </source>
</evidence>
<dbReference type="EC" id="5.4.2.11" evidence="4 8"/>
<feature type="binding site" evidence="4 6">
    <location>
        <position position="60"/>
    </location>
    <ligand>
        <name>substrate</name>
    </ligand>
</feature>
<dbReference type="InterPro" id="IPR029033">
    <property type="entry name" value="His_PPase_superfam"/>
</dbReference>
<evidence type="ECO:0000256" key="5">
    <source>
        <dbReference type="PIRSR" id="PIRSR613078-1"/>
    </source>
</evidence>
<sequence>MVELVIMRHGQSLANQQHLFTGWSDVALTATGLTQAHEAGSRIAATGLTFQQVHTSMLKRAIMTANIVLDEIGQNDLPMIKTWRLNERHYGALRGQNKDVVKQRVGAAQLHEWRRSFTTVPPLLAKPDVARRYAQIGVTEPRGESLKMAYDRLMPYWQDHIAPGLRAGHNQLVVAHGSTLRALIKYLERISDDAIDQVEVPNGKPIWYQIDSDFEIVAKRVLD</sequence>
<evidence type="ECO:0000256" key="6">
    <source>
        <dbReference type="PIRSR" id="PIRSR613078-2"/>
    </source>
</evidence>
<dbReference type="SUPFAM" id="SSF53254">
    <property type="entry name" value="Phosphoglycerate mutase-like"/>
    <property type="match status" value="1"/>
</dbReference>
<feature type="binding site" evidence="4 6">
    <location>
        <begin position="8"/>
        <end position="15"/>
    </location>
    <ligand>
        <name>substrate</name>
    </ligand>
</feature>
<dbReference type="SMART" id="SM00855">
    <property type="entry name" value="PGAM"/>
    <property type="match status" value="1"/>
</dbReference>
<feature type="binding site" evidence="4 6">
    <location>
        <begin position="114"/>
        <end position="115"/>
    </location>
    <ligand>
        <name>substrate</name>
    </ligand>
</feature>
<evidence type="ECO:0000313" key="9">
    <source>
        <dbReference type="EMBL" id="KRK48009.1"/>
    </source>
</evidence>
<comment type="function">
    <text evidence="4 8">Catalyzes the interconversion of 2-phosphoglycerate and 3-phosphoglycerate.</text>
</comment>
<comment type="caution">
    <text evidence="4">Lacks conserved residue(s) required for the propagation of feature annotation.</text>
</comment>
<proteinExistence type="inferred from homology"/>
<evidence type="ECO:0000256" key="8">
    <source>
        <dbReference type="RuleBase" id="RU004512"/>
    </source>
</evidence>
<dbReference type="RefSeq" id="WP_054660553.1">
    <property type="nucleotide sequence ID" value="NZ_AZCX01000004.1"/>
</dbReference>
<feature type="active site" description="Proton donor/acceptor" evidence="4 5">
    <location>
        <position position="87"/>
    </location>
</feature>
<comment type="caution">
    <text evidence="9">The sequence shown here is derived from an EMBL/GenBank/DDBJ whole genome shotgun (WGS) entry which is preliminary data.</text>
</comment>
<evidence type="ECO:0000256" key="1">
    <source>
        <dbReference type="ARBA" id="ARBA00006717"/>
    </source>
</evidence>
<gene>
    <name evidence="4" type="primary">gpmA</name>
    <name evidence="9" type="ORF">FC96_GL001738</name>
</gene>
<dbReference type="InterPro" id="IPR013078">
    <property type="entry name" value="His_Pase_superF_clade-1"/>
</dbReference>
<dbReference type="HAMAP" id="MF_01039">
    <property type="entry name" value="PGAM_GpmA"/>
    <property type="match status" value="1"/>
</dbReference>
<dbReference type="AlphaFoldDB" id="A0A0R1HQZ0"/>
<dbReference type="STRING" id="1302272.FC96_GL001738"/>
<feature type="binding site" evidence="4 6">
    <location>
        <begin position="21"/>
        <end position="22"/>
    </location>
    <ligand>
        <name>substrate</name>
    </ligand>
</feature>
<dbReference type="Gene3D" id="3.40.50.1240">
    <property type="entry name" value="Phosphoglycerate mutase-like"/>
    <property type="match status" value="1"/>
</dbReference>
<keyword evidence="3 4" id="KW-0413">Isomerase</keyword>
<comment type="similarity">
    <text evidence="1 4">Belongs to the phosphoglycerate mutase family. BPG-dependent PGAM subfamily.</text>
</comment>
<dbReference type="Pfam" id="PF00300">
    <property type="entry name" value="His_Phos_1"/>
    <property type="match status" value="1"/>
</dbReference>
<dbReference type="PIRSF" id="PIRSF000709">
    <property type="entry name" value="6PFK_2-Ptase"/>
    <property type="match status" value="1"/>
</dbReference>
<evidence type="ECO:0000256" key="3">
    <source>
        <dbReference type="ARBA" id="ARBA00023235"/>
    </source>
</evidence>
<evidence type="ECO:0000256" key="4">
    <source>
        <dbReference type="HAMAP-Rule" id="MF_01039"/>
    </source>
</evidence>
<dbReference type="OrthoDB" id="9781415at2"/>
<dbReference type="PROSITE" id="PS00175">
    <property type="entry name" value="PG_MUTASE"/>
    <property type="match status" value="1"/>
</dbReference>
<dbReference type="CDD" id="cd07067">
    <property type="entry name" value="HP_PGM_like"/>
    <property type="match status" value="1"/>
</dbReference>